<evidence type="ECO:0000313" key="11">
    <source>
        <dbReference type="Proteomes" id="UP000077654"/>
    </source>
</evidence>
<feature type="domain" description="Malonyl-CoA:ACP transacylase (MAT)" evidence="9">
    <location>
        <begin position="7"/>
        <end position="301"/>
    </location>
</feature>
<evidence type="ECO:0000256" key="1">
    <source>
        <dbReference type="ARBA" id="ARBA00005194"/>
    </source>
</evidence>
<evidence type="ECO:0000259" key="9">
    <source>
        <dbReference type="SMART" id="SM00827"/>
    </source>
</evidence>
<dbReference type="PATRIC" id="fig|118110.3.peg.323"/>
<dbReference type="InterPro" id="IPR050858">
    <property type="entry name" value="Mal-CoA-ACP_Trans/PKS_FabD"/>
</dbReference>
<gene>
    <name evidence="10" type="ORF">XW81_01610</name>
</gene>
<dbReference type="STRING" id="118110.XW81_01610"/>
<organism evidence="10 11">
    <name type="scientific">Buchnera aphidicola subsp. Schlechtendalia chinensis</name>
    <dbReference type="NCBI Taxonomy" id="118110"/>
    <lineage>
        <taxon>Bacteria</taxon>
        <taxon>Pseudomonadati</taxon>
        <taxon>Pseudomonadota</taxon>
        <taxon>Gammaproteobacteria</taxon>
        <taxon>Enterobacterales</taxon>
        <taxon>Erwiniaceae</taxon>
        <taxon>Buchnera</taxon>
    </lineage>
</organism>
<protein>
    <recommendedName>
        <fullName evidence="3 7">Malonyl CoA-acyl carrier protein transacylase</fullName>
        <ecNumber evidence="2 7">2.3.1.39</ecNumber>
    </recommendedName>
</protein>
<name>A0A172WDP5_BUCSC</name>
<dbReference type="EMBL" id="CP011299">
    <property type="protein sequence ID" value="ANF17094.1"/>
    <property type="molecule type" value="Genomic_DNA"/>
</dbReference>
<evidence type="ECO:0000313" key="10">
    <source>
        <dbReference type="EMBL" id="ANF17094.1"/>
    </source>
</evidence>
<evidence type="ECO:0000256" key="2">
    <source>
        <dbReference type="ARBA" id="ARBA00013258"/>
    </source>
</evidence>
<keyword evidence="5 7" id="KW-0012">Acyltransferase</keyword>
<dbReference type="PIRSF" id="PIRSF000446">
    <property type="entry name" value="Mct"/>
    <property type="match status" value="1"/>
</dbReference>
<keyword evidence="11" id="KW-1185">Reference proteome</keyword>
<dbReference type="EC" id="2.3.1.39" evidence="2 7"/>
<dbReference type="SUPFAM" id="SSF55048">
    <property type="entry name" value="Probable ACP-binding domain of malonyl-CoA ACP transacylase"/>
    <property type="match status" value="1"/>
</dbReference>
<accession>A0A172WDP5</accession>
<comment type="pathway">
    <text evidence="1">Lipid metabolism; fatty acid biosynthesis.</text>
</comment>
<dbReference type="PANTHER" id="PTHR42681:SF1">
    <property type="entry name" value="MALONYL-COA-ACYL CARRIER PROTEIN TRANSACYLASE, MITOCHONDRIAL"/>
    <property type="match status" value="1"/>
</dbReference>
<dbReference type="InterPro" id="IPR001227">
    <property type="entry name" value="Ac_transferase_dom_sf"/>
</dbReference>
<evidence type="ECO:0000256" key="8">
    <source>
        <dbReference type="PIRSR" id="PIRSR000446-1"/>
    </source>
</evidence>
<evidence type="ECO:0000256" key="5">
    <source>
        <dbReference type="ARBA" id="ARBA00023315"/>
    </source>
</evidence>
<dbReference type="GO" id="GO:0005829">
    <property type="term" value="C:cytosol"/>
    <property type="evidence" value="ECO:0007669"/>
    <property type="project" value="TreeGrafter"/>
</dbReference>
<dbReference type="Gene3D" id="3.30.70.250">
    <property type="entry name" value="Malonyl-CoA ACP transacylase, ACP-binding"/>
    <property type="match status" value="1"/>
</dbReference>
<comment type="catalytic activity">
    <reaction evidence="6 7">
        <text>holo-[ACP] + malonyl-CoA = malonyl-[ACP] + CoA</text>
        <dbReference type="Rhea" id="RHEA:41792"/>
        <dbReference type="Rhea" id="RHEA-COMP:9623"/>
        <dbReference type="Rhea" id="RHEA-COMP:9685"/>
        <dbReference type="ChEBI" id="CHEBI:57287"/>
        <dbReference type="ChEBI" id="CHEBI:57384"/>
        <dbReference type="ChEBI" id="CHEBI:64479"/>
        <dbReference type="ChEBI" id="CHEBI:78449"/>
        <dbReference type="EC" id="2.3.1.39"/>
    </reaction>
</comment>
<dbReference type="InterPro" id="IPR024925">
    <property type="entry name" value="Malonyl_CoA-ACP_transAc"/>
</dbReference>
<dbReference type="SUPFAM" id="SSF52151">
    <property type="entry name" value="FabD/lysophospholipase-like"/>
    <property type="match status" value="1"/>
</dbReference>
<dbReference type="Proteomes" id="UP000077654">
    <property type="component" value="Chromosome"/>
</dbReference>
<dbReference type="GO" id="GO:0006633">
    <property type="term" value="P:fatty acid biosynthetic process"/>
    <property type="evidence" value="ECO:0007669"/>
    <property type="project" value="UniProtKB-UniPathway"/>
</dbReference>
<dbReference type="Gene3D" id="3.40.366.10">
    <property type="entry name" value="Malonyl-Coenzyme A Acyl Carrier Protein, domain 2"/>
    <property type="match status" value="1"/>
</dbReference>
<dbReference type="AlphaFoldDB" id="A0A172WDP5"/>
<evidence type="ECO:0000256" key="3">
    <source>
        <dbReference type="ARBA" id="ARBA00018953"/>
    </source>
</evidence>
<dbReference type="Pfam" id="PF00698">
    <property type="entry name" value="Acyl_transf_1"/>
    <property type="match status" value="1"/>
</dbReference>
<sequence>MHLHAILFPGQEFQNINVLKNLIRKYKIIKNTFYESSEYIGFNLNRFIKNNSQEIINNSKYIRLIAITSSIAMYRLWNNANEKIPIILAGHSLGEYSALVCSNSLKFSDAIKLILIRHQFMKESMKKKMGAMHVIIGLKEHNIEKILENFKHLEQVSIACINTPHHIVISGEKNIVHEVSLACKKNGAKKIFYLPINPPSHCILMKSAAKKFLKVLETIVFETPKFPVINNVDVKCETTAPAIRNALMRQLYNPVKWCDTITYLSKKNVSIFVEAGLNNTLININKFIVAIPSVSLNNKNYLLNQSFKKPSET</sequence>
<proteinExistence type="inferred from homology"/>
<dbReference type="UniPathway" id="UPA00094"/>
<dbReference type="GO" id="GO:0004314">
    <property type="term" value="F:[acyl-carrier-protein] S-malonyltransferase activity"/>
    <property type="evidence" value="ECO:0007669"/>
    <property type="project" value="UniProtKB-EC"/>
</dbReference>
<dbReference type="PANTHER" id="PTHR42681">
    <property type="entry name" value="MALONYL-COA-ACYL CARRIER PROTEIN TRANSACYLASE, MITOCHONDRIAL"/>
    <property type="match status" value="1"/>
</dbReference>
<feature type="active site" evidence="8">
    <location>
        <position position="92"/>
    </location>
</feature>
<dbReference type="InterPro" id="IPR016036">
    <property type="entry name" value="Malonyl_transacylase_ACP-bd"/>
</dbReference>
<dbReference type="SMART" id="SM00827">
    <property type="entry name" value="PKS_AT"/>
    <property type="match status" value="1"/>
</dbReference>
<feature type="active site" evidence="8">
    <location>
        <position position="201"/>
    </location>
</feature>
<dbReference type="InterPro" id="IPR016035">
    <property type="entry name" value="Acyl_Trfase/lysoPLipase"/>
</dbReference>
<reference evidence="10 11" key="1">
    <citation type="submission" date="2015-04" db="EMBL/GenBank/DDBJ databases">
        <title>Buchnera aphidicola assembly.</title>
        <authorList>
            <person name="Zhang Y."/>
        </authorList>
    </citation>
    <scope>NUCLEOTIDE SEQUENCE [LARGE SCALE GENOMIC DNA]</scope>
    <source>
        <strain evidence="10 11">SC</strain>
    </source>
</reference>
<evidence type="ECO:0000256" key="4">
    <source>
        <dbReference type="ARBA" id="ARBA00022679"/>
    </source>
</evidence>
<comment type="similarity">
    <text evidence="7">Belongs to the fabD family.</text>
</comment>
<dbReference type="RefSeq" id="WP_075474216.1">
    <property type="nucleotide sequence ID" value="NZ_CP011299.1"/>
</dbReference>
<evidence type="ECO:0000256" key="7">
    <source>
        <dbReference type="PIRNR" id="PIRNR000446"/>
    </source>
</evidence>
<dbReference type="InterPro" id="IPR014043">
    <property type="entry name" value="Acyl_transferase_dom"/>
</dbReference>
<keyword evidence="4 7" id="KW-0808">Transferase</keyword>
<evidence type="ECO:0000256" key="6">
    <source>
        <dbReference type="ARBA" id="ARBA00048462"/>
    </source>
</evidence>